<feature type="transmembrane region" description="Helical" evidence="1">
    <location>
        <begin position="34"/>
        <end position="56"/>
    </location>
</feature>
<dbReference type="Proteomes" id="UP000236728">
    <property type="component" value="Unassembled WGS sequence"/>
</dbReference>
<accession>A0A1H5ZNB8</accession>
<dbReference type="OrthoDB" id="9814116at2"/>
<reference evidence="2 3" key="1">
    <citation type="submission" date="2016-10" db="EMBL/GenBank/DDBJ databases">
        <authorList>
            <person name="de Groot N.N."/>
        </authorList>
    </citation>
    <scope>NUCLEOTIDE SEQUENCE [LARGE SCALE GENOMIC DNA]</scope>
    <source>
        <strain evidence="2 3">DSM 22489</strain>
    </source>
</reference>
<name>A0A1H5ZNB8_9BACT</name>
<keyword evidence="1" id="KW-1133">Transmembrane helix</keyword>
<keyword evidence="1" id="KW-0812">Transmembrane</keyword>
<keyword evidence="3" id="KW-1185">Reference proteome</keyword>
<evidence type="ECO:0000313" key="2">
    <source>
        <dbReference type="EMBL" id="SEG37701.1"/>
    </source>
</evidence>
<dbReference type="AlphaFoldDB" id="A0A1H5ZNB8"/>
<evidence type="ECO:0000313" key="3">
    <source>
        <dbReference type="Proteomes" id="UP000236728"/>
    </source>
</evidence>
<dbReference type="Pfam" id="PF14373">
    <property type="entry name" value="Imm_superinfect"/>
    <property type="match status" value="1"/>
</dbReference>
<protein>
    <submittedName>
        <fullName evidence="2">Superinfection immunity protein</fullName>
    </submittedName>
</protein>
<evidence type="ECO:0000256" key="1">
    <source>
        <dbReference type="SAM" id="Phobius"/>
    </source>
</evidence>
<dbReference type="InterPro" id="IPR016410">
    <property type="entry name" value="Phage_imm"/>
</dbReference>
<organism evidence="2 3">
    <name type="scientific">Bryocella elongata</name>
    <dbReference type="NCBI Taxonomy" id="863522"/>
    <lineage>
        <taxon>Bacteria</taxon>
        <taxon>Pseudomonadati</taxon>
        <taxon>Acidobacteriota</taxon>
        <taxon>Terriglobia</taxon>
        <taxon>Terriglobales</taxon>
        <taxon>Acidobacteriaceae</taxon>
        <taxon>Bryocella</taxon>
    </lineage>
</organism>
<keyword evidence="1" id="KW-0472">Membrane</keyword>
<proteinExistence type="predicted"/>
<gene>
    <name evidence="2" type="ORF">SAMN05421819_2769</name>
</gene>
<dbReference type="EMBL" id="FNVA01000004">
    <property type="protein sequence ID" value="SEG37701.1"/>
    <property type="molecule type" value="Genomic_DNA"/>
</dbReference>
<dbReference type="RefSeq" id="WP_103933631.1">
    <property type="nucleotide sequence ID" value="NZ_FNVA01000004.1"/>
</dbReference>
<sequence>MHLLFAFLLLPFGAIHFLPTIVAALRGSRHTVAIFFINLFLGWTVIGWILALIWAFSSETHYQMAYARGGYRRW</sequence>